<dbReference type="EMBL" id="MLQQ01000058">
    <property type="protein sequence ID" value="OIJ07684.1"/>
    <property type="molecule type" value="Genomic_DNA"/>
</dbReference>
<evidence type="ECO:0000313" key="2">
    <source>
        <dbReference type="Proteomes" id="UP000180098"/>
    </source>
</evidence>
<accession>A0A1S2L5U7</accession>
<evidence type="ECO:0008006" key="3">
    <source>
        <dbReference type="Google" id="ProtNLM"/>
    </source>
</evidence>
<name>A0A1S2L5U7_9BACI</name>
<dbReference type="RefSeq" id="WP_071314873.1">
    <property type="nucleotide sequence ID" value="NZ_MLQQ01000058.1"/>
</dbReference>
<protein>
    <recommendedName>
        <fullName evidence="3">DUF3918 domain-containing protein</fullName>
    </recommendedName>
</protein>
<keyword evidence="2" id="KW-1185">Reference proteome</keyword>
<proteinExistence type="predicted"/>
<dbReference type="Proteomes" id="UP000180098">
    <property type="component" value="Unassembled WGS sequence"/>
</dbReference>
<organism evidence="1 2">
    <name type="scientific">Anaerobacillus arseniciselenatis</name>
    <dbReference type="NCBI Taxonomy" id="85682"/>
    <lineage>
        <taxon>Bacteria</taxon>
        <taxon>Bacillati</taxon>
        <taxon>Bacillota</taxon>
        <taxon>Bacilli</taxon>
        <taxon>Bacillales</taxon>
        <taxon>Bacillaceae</taxon>
        <taxon>Anaerobacillus</taxon>
    </lineage>
</organism>
<reference evidence="1 2" key="1">
    <citation type="submission" date="2016-10" db="EMBL/GenBank/DDBJ databases">
        <title>Draft genome sequences of four alkaliphilic bacteria belonging to the Anaerobacillus genus.</title>
        <authorList>
            <person name="Bassil N.M."/>
            <person name="Lloyd J.R."/>
        </authorList>
    </citation>
    <scope>NUCLEOTIDE SEQUENCE [LARGE SCALE GENOMIC DNA]</scope>
    <source>
        <strain evidence="1 2">DSM 15340</strain>
    </source>
</reference>
<sequence length="61" mass="7022">MRRATLLALGLGAAAFSLTDRKRRKKVARFIEPMANVEMAEMMPTKRTMKKLSKRVRRTLS</sequence>
<gene>
    <name evidence="1" type="ORF">BKP35_18570</name>
</gene>
<evidence type="ECO:0000313" key="1">
    <source>
        <dbReference type="EMBL" id="OIJ07684.1"/>
    </source>
</evidence>
<dbReference type="AlphaFoldDB" id="A0A1S2L5U7"/>
<comment type="caution">
    <text evidence="1">The sequence shown here is derived from an EMBL/GenBank/DDBJ whole genome shotgun (WGS) entry which is preliminary data.</text>
</comment>
<dbReference type="OrthoDB" id="2972877at2"/>